<dbReference type="SUPFAM" id="SSF53756">
    <property type="entry name" value="UDP-Glycosyltransferase/glycogen phosphorylase"/>
    <property type="match status" value="1"/>
</dbReference>
<dbReference type="Gene3D" id="3.40.50.2000">
    <property type="entry name" value="Glycogen Phosphorylase B"/>
    <property type="match status" value="2"/>
</dbReference>
<feature type="domain" description="Glycosyltransferase subfamily 4-like N-terminal" evidence="4">
    <location>
        <begin position="60"/>
        <end position="212"/>
    </location>
</feature>
<dbReference type="Pfam" id="PF13579">
    <property type="entry name" value="Glyco_trans_4_4"/>
    <property type="match status" value="1"/>
</dbReference>
<keyword evidence="6" id="KW-1185">Reference proteome</keyword>
<dbReference type="AlphaFoldDB" id="A0A139SKF6"/>
<feature type="domain" description="Glycosyl transferase family 1" evidence="3">
    <location>
        <begin position="238"/>
        <end position="398"/>
    </location>
</feature>
<evidence type="ECO:0000256" key="2">
    <source>
        <dbReference type="SAM" id="MobiDB-lite"/>
    </source>
</evidence>
<dbReference type="OrthoDB" id="9811902at2"/>
<dbReference type="RefSeq" id="WP_068712410.1">
    <property type="nucleotide sequence ID" value="NZ_LSZP01000045.1"/>
</dbReference>
<dbReference type="Proteomes" id="UP000071392">
    <property type="component" value="Unassembled WGS sequence"/>
</dbReference>
<organism evidence="5 6">
    <name type="scientific">Cephaloticoccus capnophilus</name>
    <dbReference type="NCBI Taxonomy" id="1548208"/>
    <lineage>
        <taxon>Bacteria</taxon>
        <taxon>Pseudomonadati</taxon>
        <taxon>Verrucomicrobiota</taxon>
        <taxon>Opitutia</taxon>
        <taxon>Opitutales</taxon>
        <taxon>Opitutaceae</taxon>
        <taxon>Cephaloticoccus</taxon>
    </lineage>
</organism>
<keyword evidence="1" id="KW-0808">Transferase</keyword>
<feature type="region of interest" description="Disordered" evidence="2">
    <location>
        <begin position="30"/>
        <end position="56"/>
    </location>
</feature>
<dbReference type="CDD" id="cd03794">
    <property type="entry name" value="GT4_WbuB-like"/>
    <property type="match status" value="1"/>
</dbReference>
<reference evidence="5 6" key="1">
    <citation type="submission" date="2016-02" db="EMBL/GenBank/DDBJ databases">
        <authorList>
            <person name="Wen L."/>
            <person name="He K."/>
            <person name="Yang H."/>
        </authorList>
    </citation>
    <scope>NUCLEOTIDE SEQUENCE [LARGE SCALE GENOMIC DNA]</scope>
    <source>
        <strain evidence="5 6">CV41</strain>
    </source>
</reference>
<dbReference type="GO" id="GO:0009103">
    <property type="term" value="P:lipopolysaccharide biosynthetic process"/>
    <property type="evidence" value="ECO:0007669"/>
    <property type="project" value="TreeGrafter"/>
</dbReference>
<dbReference type="EMBL" id="LSZP01000045">
    <property type="protein sequence ID" value="KXU35048.1"/>
    <property type="molecule type" value="Genomic_DNA"/>
</dbReference>
<feature type="compositionally biased region" description="Polar residues" evidence="2">
    <location>
        <begin position="30"/>
        <end position="47"/>
    </location>
</feature>
<evidence type="ECO:0000313" key="6">
    <source>
        <dbReference type="Proteomes" id="UP000071392"/>
    </source>
</evidence>
<evidence type="ECO:0008006" key="7">
    <source>
        <dbReference type="Google" id="ProtNLM"/>
    </source>
</evidence>
<dbReference type="Pfam" id="PF00534">
    <property type="entry name" value="Glycos_transf_1"/>
    <property type="match status" value="1"/>
</dbReference>
<dbReference type="PANTHER" id="PTHR46401">
    <property type="entry name" value="GLYCOSYLTRANSFERASE WBBK-RELATED"/>
    <property type="match status" value="1"/>
</dbReference>
<evidence type="ECO:0000259" key="4">
    <source>
        <dbReference type="Pfam" id="PF13579"/>
    </source>
</evidence>
<dbReference type="STRING" id="1548208.AXK12_00335"/>
<sequence>MSRLIFVNRFYWPEEPATSQLLTDLAQALANKTESESPPRQNEQSSTLKRDAKGRPTSPEVLILTSRRQGLARRETHKNVRITRLGSARRDSPSLVSRAFDLACFLLATLRYLARHTQRGDTVALLTDPPLLGLFATPLLRLRRARIIHWVQDIYPEIAAELSGQRWLRVLRPLRDWSWRKAHATVTLGPDMAAVLSAARVAPDRIHTIPNWPLPELSEAPPAEVAALKATWPASLADKFIVLYSGNLGRVHDLPPILEIAAALRDTAPHIAIVFVGRGAQQTPLRDAAHARALTNIHFLPPAPRAQLSASLSAGDLHLVTLKPGCEHYVLPSKLYGITAVARPLLFIGPRSCALFKEVTDTGIGLSFARDETSAAAKAIRALADSPDQRQRMQTATRTFSQIHTFSTSLHAWRRLLPDSEPLGANKHCR</sequence>
<proteinExistence type="predicted"/>
<dbReference type="PANTHER" id="PTHR46401:SF2">
    <property type="entry name" value="GLYCOSYLTRANSFERASE WBBK-RELATED"/>
    <property type="match status" value="1"/>
</dbReference>
<evidence type="ECO:0000313" key="5">
    <source>
        <dbReference type="EMBL" id="KXU35048.1"/>
    </source>
</evidence>
<gene>
    <name evidence="5" type="ORF">AXK12_00335</name>
</gene>
<evidence type="ECO:0000259" key="3">
    <source>
        <dbReference type="Pfam" id="PF00534"/>
    </source>
</evidence>
<name>A0A139SKF6_9BACT</name>
<dbReference type="InterPro" id="IPR028098">
    <property type="entry name" value="Glyco_trans_4-like_N"/>
</dbReference>
<comment type="caution">
    <text evidence="5">The sequence shown here is derived from an EMBL/GenBank/DDBJ whole genome shotgun (WGS) entry which is preliminary data.</text>
</comment>
<dbReference type="GO" id="GO:0016757">
    <property type="term" value="F:glycosyltransferase activity"/>
    <property type="evidence" value="ECO:0007669"/>
    <property type="project" value="InterPro"/>
</dbReference>
<protein>
    <recommendedName>
        <fullName evidence="7">Glycosyltransferase WbuB</fullName>
    </recommendedName>
</protein>
<dbReference type="InterPro" id="IPR001296">
    <property type="entry name" value="Glyco_trans_1"/>
</dbReference>
<evidence type="ECO:0000256" key="1">
    <source>
        <dbReference type="ARBA" id="ARBA00022679"/>
    </source>
</evidence>
<accession>A0A139SKF6</accession>